<keyword evidence="2" id="KW-1185">Reference proteome</keyword>
<dbReference type="AlphaFoldDB" id="A0AA40EWZ6"/>
<reference evidence="1" key="1">
    <citation type="submission" date="2023-06" db="EMBL/GenBank/DDBJ databases">
        <title>Genome-scale phylogeny and comparative genomics of the fungal order Sordariales.</title>
        <authorList>
            <consortium name="Lawrence Berkeley National Laboratory"/>
            <person name="Hensen N."/>
            <person name="Bonometti L."/>
            <person name="Westerberg I."/>
            <person name="Brannstrom I.O."/>
            <person name="Guillou S."/>
            <person name="Cros-Aarteil S."/>
            <person name="Calhoun S."/>
            <person name="Haridas S."/>
            <person name="Kuo A."/>
            <person name="Mondo S."/>
            <person name="Pangilinan J."/>
            <person name="Riley R."/>
            <person name="LaButti K."/>
            <person name="Andreopoulos B."/>
            <person name="Lipzen A."/>
            <person name="Chen C."/>
            <person name="Yanf M."/>
            <person name="Daum C."/>
            <person name="Ng V."/>
            <person name="Clum A."/>
            <person name="Steindorff A."/>
            <person name="Ohm R."/>
            <person name="Martin F."/>
            <person name="Silar P."/>
            <person name="Natvig D."/>
            <person name="Lalanne C."/>
            <person name="Gautier V."/>
            <person name="Ament-velasquez S.L."/>
            <person name="Kruys A."/>
            <person name="Hutchinson M.I."/>
            <person name="Powell A.J."/>
            <person name="Barry K."/>
            <person name="Miller A.N."/>
            <person name="Grigoriev I.V."/>
            <person name="Debuchy R."/>
            <person name="Gladieux P."/>
            <person name="Thoren M.H."/>
            <person name="Johannesson H."/>
        </authorList>
    </citation>
    <scope>NUCLEOTIDE SEQUENCE</scope>
    <source>
        <strain evidence="1">SMH3187-1</strain>
    </source>
</reference>
<organism evidence="1 2">
    <name type="scientific">Schizothecium vesticola</name>
    <dbReference type="NCBI Taxonomy" id="314040"/>
    <lineage>
        <taxon>Eukaryota</taxon>
        <taxon>Fungi</taxon>
        <taxon>Dikarya</taxon>
        <taxon>Ascomycota</taxon>
        <taxon>Pezizomycotina</taxon>
        <taxon>Sordariomycetes</taxon>
        <taxon>Sordariomycetidae</taxon>
        <taxon>Sordariales</taxon>
        <taxon>Schizotheciaceae</taxon>
        <taxon>Schizothecium</taxon>
    </lineage>
</organism>
<sequence>MTKDETQADSGVTETRDELPKMGPLAVLVNPLVPTKDKFLVFSSSAQRTVTIEQRTMEGPVGITISPNHGDQFPELLAYPSSLTAMLLENTICAFGIVGNEGHYKVALVSPAPQTAPQLTPTTPSIAGFSVNKPGAPGFEAYLYFQGVENNEPCLREWPFRLSNFTKPSANPIDKTLPNFLPGTKLAAATDSRGNRWLVYQSSDGTISVYNAKTRANIRIETTKAFVNAFKSPFLGVCVVPADKAVKRDLARVYVYYIGSDGHVHVIFGEVSEKDQALSFAVKTKPAATFDVHAGENAVVIPEEWSQIAVVPWASRVVADPDDAEKTVAKPCNLLFYFDGDTVTQREEPAVSGRCDECDRRRERGEAKALVCLECLGVPKGHDVQVEVTGTFSIKVKPRL</sequence>
<proteinExistence type="predicted"/>
<evidence type="ECO:0000313" key="2">
    <source>
        <dbReference type="Proteomes" id="UP001172155"/>
    </source>
</evidence>
<gene>
    <name evidence="1" type="ORF">B0T18DRAFT_447412</name>
</gene>
<protein>
    <submittedName>
        <fullName evidence="1">Uncharacterized protein</fullName>
    </submittedName>
</protein>
<dbReference type="Proteomes" id="UP001172155">
    <property type="component" value="Unassembled WGS sequence"/>
</dbReference>
<dbReference type="EMBL" id="JAUKUD010000004">
    <property type="protein sequence ID" value="KAK0747050.1"/>
    <property type="molecule type" value="Genomic_DNA"/>
</dbReference>
<dbReference type="Gene3D" id="2.120.10.70">
    <property type="entry name" value="Fucose-specific lectin"/>
    <property type="match status" value="1"/>
</dbReference>
<comment type="caution">
    <text evidence="1">The sequence shown here is derived from an EMBL/GenBank/DDBJ whole genome shotgun (WGS) entry which is preliminary data.</text>
</comment>
<dbReference type="SUPFAM" id="SSF89372">
    <property type="entry name" value="Fucose-specific lectin"/>
    <property type="match status" value="1"/>
</dbReference>
<accession>A0AA40EWZ6</accession>
<evidence type="ECO:0000313" key="1">
    <source>
        <dbReference type="EMBL" id="KAK0747050.1"/>
    </source>
</evidence>
<name>A0AA40EWZ6_9PEZI</name>